<keyword evidence="2 4" id="KW-0863">Zinc-finger</keyword>
<dbReference type="RefSeq" id="XP_013780229.2">
    <property type="nucleotide sequence ID" value="XM_013924775.2"/>
</dbReference>
<proteinExistence type="predicted"/>
<evidence type="ECO:0000256" key="1">
    <source>
        <dbReference type="ARBA" id="ARBA00022723"/>
    </source>
</evidence>
<evidence type="ECO:0000313" key="6">
    <source>
        <dbReference type="Proteomes" id="UP000694941"/>
    </source>
</evidence>
<dbReference type="PANTHER" id="PTHR20922">
    <property type="entry name" value="DNL-TYPE ZINC FINGER PROTEIN"/>
    <property type="match status" value="1"/>
</dbReference>
<evidence type="ECO:0000256" key="3">
    <source>
        <dbReference type="ARBA" id="ARBA00022833"/>
    </source>
</evidence>
<dbReference type="Proteomes" id="UP000694941">
    <property type="component" value="Unplaced"/>
</dbReference>
<evidence type="ECO:0000256" key="2">
    <source>
        <dbReference type="ARBA" id="ARBA00022771"/>
    </source>
</evidence>
<keyword evidence="1" id="KW-0479">Metal-binding</keyword>
<dbReference type="GeneID" id="106464619"/>
<dbReference type="InterPro" id="IPR007853">
    <property type="entry name" value="Znf_DNL-typ"/>
</dbReference>
<accession>A0ABM1BEA1</accession>
<evidence type="ECO:0000313" key="7">
    <source>
        <dbReference type="RefSeq" id="XP_013780229.2"/>
    </source>
</evidence>
<dbReference type="InterPro" id="IPR024158">
    <property type="entry name" value="Mt_import_TIM15"/>
</dbReference>
<gene>
    <name evidence="7" type="primary">LOC106464619</name>
</gene>
<dbReference type="Pfam" id="PF05180">
    <property type="entry name" value="zf-DNL"/>
    <property type="match status" value="1"/>
</dbReference>
<evidence type="ECO:0000256" key="4">
    <source>
        <dbReference type="PROSITE-ProRule" id="PRU00834"/>
    </source>
</evidence>
<sequence>MDLRKKKLNVYTCYLNKCGDMRVVYTYSHSNKNTQCDLFKSDNHKNALSSVNIKIFNLSPLHPQHNISALLCYNNSPQIMGLLAYKAISLNTLKSLPSISLYRMFSNSYAKNLGSSNIKNGKSSSNSVNEDIASNLEHKITEKEKCEDITSFPLPLGKIQSKKMMLAFTCKVCNTRVTKLISKLAYEKGVVIVRCHGCENNHLIADNLDWFPDLEGKRNIEEILKEKGENVQRISVDKDTVEFLKPD</sequence>
<protein>
    <submittedName>
        <fullName evidence="7">Uncharacterized protein C24H6.02c-like</fullName>
    </submittedName>
</protein>
<name>A0ABM1BEA1_LIMPO</name>
<dbReference type="PROSITE" id="PS51501">
    <property type="entry name" value="ZF_DNL"/>
    <property type="match status" value="1"/>
</dbReference>
<evidence type="ECO:0000259" key="5">
    <source>
        <dbReference type="PROSITE" id="PS51501"/>
    </source>
</evidence>
<keyword evidence="3" id="KW-0862">Zinc</keyword>
<organism evidence="6 7">
    <name type="scientific">Limulus polyphemus</name>
    <name type="common">Atlantic horseshoe crab</name>
    <dbReference type="NCBI Taxonomy" id="6850"/>
    <lineage>
        <taxon>Eukaryota</taxon>
        <taxon>Metazoa</taxon>
        <taxon>Ecdysozoa</taxon>
        <taxon>Arthropoda</taxon>
        <taxon>Chelicerata</taxon>
        <taxon>Merostomata</taxon>
        <taxon>Xiphosura</taxon>
        <taxon>Limulidae</taxon>
        <taxon>Limulus</taxon>
    </lineage>
</organism>
<keyword evidence="6" id="KW-1185">Reference proteome</keyword>
<feature type="domain" description="DNL-type" evidence="5">
    <location>
        <begin position="159"/>
        <end position="247"/>
    </location>
</feature>
<reference evidence="7" key="1">
    <citation type="submission" date="2025-08" db="UniProtKB">
        <authorList>
            <consortium name="RefSeq"/>
        </authorList>
    </citation>
    <scope>IDENTIFICATION</scope>
    <source>
        <tissue evidence="7">Muscle</tissue>
    </source>
</reference>
<dbReference type="PANTHER" id="PTHR20922:SF13">
    <property type="entry name" value="DNL-TYPE ZINC FINGER PROTEIN"/>
    <property type="match status" value="1"/>
</dbReference>